<feature type="chain" id="PRO_5024880573" description="Group 4 capsule polysaccharide lipoprotein gfcB, YjbF" evidence="1">
    <location>
        <begin position="21"/>
        <end position="229"/>
    </location>
</feature>
<sequence precursor="true">MTISRLMIGLALVATMGLSACTSSKSDLTVISAGKLVKDAFNPPKLKIDPAKLSRTARKALASTGPDEALAAIQLPSVKAQAVLRIIETNGAYSTWAAWGTNDRRTVTTKNGIITATRSVPPDLMSADVDGVLALVRRREEGTALYAQRYLDGNHQVVEAKTSCVVTRGYDKFVEYGQVSEPALQMFSSCVAQDRQFVDLFLVSNSGRILQSRQWVGPTLGFATFQLLR</sequence>
<dbReference type="Proteomes" id="UP000325785">
    <property type="component" value="Chromosome"/>
</dbReference>
<dbReference type="OrthoDB" id="6237231at2"/>
<dbReference type="KEGG" id="rid:RIdsm_05292"/>
<protein>
    <recommendedName>
        <fullName evidence="4">Group 4 capsule polysaccharide lipoprotein gfcB, YjbF</fullName>
    </recommendedName>
</protein>
<evidence type="ECO:0000313" key="2">
    <source>
        <dbReference type="EMBL" id="QEW29447.1"/>
    </source>
</evidence>
<dbReference type="Gene3D" id="2.40.360.10">
    <property type="entry name" value="YmcC-like"/>
    <property type="match status" value="1"/>
</dbReference>
<dbReference type="RefSeq" id="WP_057817588.1">
    <property type="nucleotide sequence ID" value="NZ_CP031598.1"/>
</dbReference>
<dbReference type="PROSITE" id="PS51257">
    <property type="entry name" value="PROKAR_LIPOPROTEIN"/>
    <property type="match status" value="1"/>
</dbReference>
<name>A0A5P3AJB9_9RHOB</name>
<dbReference type="Pfam" id="PF11102">
    <property type="entry name" value="YjbF"/>
    <property type="match status" value="1"/>
</dbReference>
<gene>
    <name evidence="2" type="ORF">RIdsm_05292</name>
</gene>
<reference evidence="2 3" key="1">
    <citation type="submission" date="2018-08" db="EMBL/GenBank/DDBJ databases">
        <title>Genetic Globetrotter - A new plasmid hitch-hiking vast phylogenetic and geographic distances.</title>
        <authorList>
            <person name="Vollmers J."/>
            <person name="Petersen J."/>
        </authorList>
    </citation>
    <scope>NUCLEOTIDE SEQUENCE [LARGE SCALE GENOMIC DNA]</scope>
    <source>
        <strain evidence="2 3">DSM 26383</strain>
    </source>
</reference>
<proteinExistence type="predicted"/>
<keyword evidence="1" id="KW-0732">Signal</keyword>
<evidence type="ECO:0008006" key="4">
    <source>
        <dbReference type="Google" id="ProtNLM"/>
    </source>
</evidence>
<feature type="signal peptide" evidence="1">
    <location>
        <begin position="1"/>
        <end position="20"/>
    </location>
</feature>
<evidence type="ECO:0000313" key="3">
    <source>
        <dbReference type="Proteomes" id="UP000325785"/>
    </source>
</evidence>
<dbReference type="InterPro" id="IPR023373">
    <property type="entry name" value="YmcC_sf"/>
</dbReference>
<evidence type="ECO:0000256" key="1">
    <source>
        <dbReference type="SAM" id="SignalP"/>
    </source>
</evidence>
<accession>A0A5P3AJB9</accession>
<dbReference type="InterPro" id="IPR021308">
    <property type="entry name" value="GfcB"/>
</dbReference>
<organism evidence="2 3">
    <name type="scientific">Roseovarius indicus</name>
    <dbReference type="NCBI Taxonomy" id="540747"/>
    <lineage>
        <taxon>Bacteria</taxon>
        <taxon>Pseudomonadati</taxon>
        <taxon>Pseudomonadota</taxon>
        <taxon>Alphaproteobacteria</taxon>
        <taxon>Rhodobacterales</taxon>
        <taxon>Roseobacteraceae</taxon>
        <taxon>Roseovarius</taxon>
    </lineage>
</organism>
<dbReference type="EMBL" id="CP031598">
    <property type="protein sequence ID" value="QEW29447.1"/>
    <property type="molecule type" value="Genomic_DNA"/>
</dbReference>
<dbReference type="SUPFAM" id="SSF159270">
    <property type="entry name" value="YmcC-like"/>
    <property type="match status" value="1"/>
</dbReference>
<dbReference type="AlphaFoldDB" id="A0A5P3AJB9"/>